<evidence type="ECO:0000256" key="3">
    <source>
        <dbReference type="ARBA" id="ARBA00022801"/>
    </source>
</evidence>
<name>C8XBT2_NAKMY</name>
<evidence type="ECO:0000256" key="4">
    <source>
        <dbReference type="ARBA" id="ARBA00023134"/>
    </source>
</evidence>
<sequence>MHDGPASGAGRIEELIAAAARGSVRATARLITLIESGEDRAAAVSAALVGRPRRARLLGVTGPPGVGKSTLVTAFIGRYRARGARVAVLAVDPSSPFSGGALLGDRVRMGEHSTDPGVYIRSMSSRGELGGLSAATAGAADLLAAVGFDVVIVETVGVGQNEVAVLRLADTVLLVLAPGLGDGVQAAKAGILEIADVLVVNKADRDGVATTVRDLRSMIALGRSGQAGGAAWRVPVLTTIAAGSPAGGGPVGLDELVAAVDAHREHLAEHPGPQRRAVRRAQAAVEAIALRRLQESLHAPAGRDLLAAAAAQVADGTVDPHAAAARVLRMLTTGG</sequence>
<dbReference type="STRING" id="479431.Namu_3103"/>
<dbReference type="RefSeq" id="WP_015748304.1">
    <property type="nucleotide sequence ID" value="NC_013235.1"/>
</dbReference>
<evidence type="ECO:0000256" key="5">
    <source>
        <dbReference type="ARBA" id="ARBA00023186"/>
    </source>
</evidence>
<gene>
    <name evidence="7" type="ordered locus">Namu_3103</name>
</gene>
<dbReference type="SMART" id="SM00382">
    <property type="entry name" value="AAA"/>
    <property type="match status" value="1"/>
</dbReference>
<dbReference type="PANTHER" id="PTHR43087:SF1">
    <property type="entry name" value="LAO_AO TRANSPORT SYSTEM ATPASE"/>
    <property type="match status" value="1"/>
</dbReference>
<evidence type="ECO:0000259" key="6">
    <source>
        <dbReference type="SMART" id="SM00382"/>
    </source>
</evidence>
<dbReference type="NCBIfam" id="TIGR00750">
    <property type="entry name" value="lao"/>
    <property type="match status" value="1"/>
</dbReference>
<feature type="domain" description="AAA+ ATPase" evidence="6">
    <location>
        <begin position="54"/>
        <end position="270"/>
    </location>
</feature>
<keyword evidence="8" id="KW-1185">Reference proteome</keyword>
<organism evidence="7 8">
    <name type="scientific">Nakamurella multipartita (strain ATCC 700099 / DSM 44233 / CIP 104796 / JCM 9543 / NBRC 105858 / Y-104)</name>
    <name type="common">Microsphaera multipartita</name>
    <dbReference type="NCBI Taxonomy" id="479431"/>
    <lineage>
        <taxon>Bacteria</taxon>
        <taxon>Bacillati</taxon>
        <taxon>Actinomycetota</taxon>
        <taxon>Actinomycetes</taxon>
        <taxon>Nakamurellales</taxon>
        <taxon>Nakamurellaceae</taxon>
        <taxon>Nakamurella</taxon>
    </lineage>
</organism>
<keyword evidence="3" id="KW-0378">Hydrolase</keyword>
<dbReference type="SUPFAM" id="SSF52540">
    <property type="entry name" value="P-loop containing nucleoside triphosphate hydrolases"/>
    <property type="match status" value="1"/>
</dbReference>
<dbReference type="Gene3D" id="3.40.50.300">
    <property type="entry name" value="P-loop containing nucleotide triphosphate hydrolases"/>
    <property type="match status" value="1"/>
</dbReference>
<accession>C8XBT2</accession>
<dbReference type="Proteomes" id="UP000002218">
    <property type="component" value="Chromosome"/>
</dbReference>
<dbReference type="InterPro" id="IPR005129">
    <property type="entry name" value="GTPase_ArgK"/>
</dbReference>
<dbReference type="PANTHER" id="PTHR43087">
    <property type="entry name" value="LYSINE/ARGININE/ORNITHINE TRANSPORT SYSTEM KINASE"/>
    <property type="match status" value="1"/>
</dbReference>
<dbReference type="Pfam" id="PF03308">
    <property type="entry name" value="MeaB"/>
    <property type="match status" value="1"/>
</dbReference>
<protein>
    <submittedName>
        <fullName evidence="7">LAO/AO transport system ATPase</fullName>
    </submittedName>
</protein>
<proteinExistence type="inferred from homology"/>
<dbReference type="KEGG" id="nml:Namu_3103"/>
<dbReference type="GO" id="GO:0003924">
    <property type="term" value="F:GTPase activity"/>
    <property type="evidence" value="ECO:0007669"/>
    <property type="project" value="InterPro"/>
</dbReference>
<reference evidence="7 8" key="2">
    <citation type="journal article" date="2010" name="Stand. Genomic Sci.">
        <title>Complete genome sequence of Nakamurella multipartita type strain (Y-104).</title>
        <authorList>
            <person name="Tice H."/>
            <person name="Mayilraj S."/>
            <person name="Sims D."/>
            <person name="Lapidus A."/>
            <person name="Nolan M."/>
            <person name="Lucas S."/>
            <person name="Glavina Del Rio T."/>
            <person name="Copeland A."/>
            <person name="Cheng J.F."/>
            <person name="Meincke L."/>
            <person name="Bruce D."/>
            <person name="Goodwin L."/>
            <person name="Pitluck S."/>
            <person name="Ivanova N."/>
            <person name="Mavromatis K."/>
            <person name="Ovchinnikova G."/>
            <person name="Pati A."/>
            <person name="Chen A."/>
            <person name="Palaniappan K."/>
            <person name="Land M."/>
            <person name="Hauser L."/>
            <person name="Chang Y.J."/>
            <person name="Jeffries C.D."/>
            <person name="Detter J.C."/>
            <person name="Brettin T."/>
            <person name="Rohde M."/>
            <person name="Goker M."/>
            <person name="Bristow J."/>
            <person name="Eisen J.A."/>
            <person name="Markowitz V."/>
            <person name="Hugenholtz P."/>
            <person name="Kyrpides N.C."/>
            <person name="Klenk H.P."/>
            <person name="Chen F."/>
        </authorList>
    </citation>
    <scope>NUCLEOTIDE SEQUENCE [LARGE SCALE GENOMIC DNA]</scope>
    <source>
        <strain evidence="8">ATCC 700099 / DSM 44233 / CIP 104796 / JCM 9543 / NBRC 105858 / Y-104</strain>
    </source>
</reference>
<reference evidence="8" key="1">
    <citation type="submission" date="2009-09" db="EMBL/GenBank/DDBJ databases">
        <title>The complete genome of Nakamurella multipartita DSM 44233.</title>
        <authorList>
            <consortium name="US DOE Joint Genome Institute (JGI-PGF)"/>
            <person name="Lucas S."/>
            <person name="Copeland A."/>
            <person name="Lapidus A."/>
            <person name="Glavina del Rio T."/>
            <person name="Dalin E."/>
            <person name="Tice H."/>
            <person name="Bruce D."/>
            <person name="Goodwin L."/>
            <person name="Pitluck S."/>
            <person name="Kyrpides N."/>
            <person name="Mavromatis K."/>
            <person name="Ivanova N."/>
            <person name="Ovchinnikova G."/>
            <person name="Sims D."/>
            <person name="Meincke L."/>
            <person name="Brettin T."/>
            <person name="Detter J.C."/>
            <person name="Han C."/>
            <person name="Larimer F."/>
            <person name="Land M."/>
            <person name="Hauser L."/>
            <person name="Markowitz V."/>
            <person name="Cheng J.-F."/>
            <person name="Hugenholtz P."/>
            <person name="Woyke T."/>
            <person name="Wu D."/>
            <person name="Klenk H.-P."/>
            <person name="Eisen J.A."/>
        </authorList>
    </citation>
    <scope>NUCLEOTIDE SEQUENCE [LARGE SCALE GENOMIC DNA]</scope>
    <source>
        <strain evidence="8">ATCC 700099 / DSM 44233 / CIP 104796 / JCM 9543 / NBRC 105858 / Y-104</strain>
    </source>
</reference>
<keyword evidence="5" id="KW-0143">Chaperone</keyword>
<dbReference type="AlphaFoldDB" id="C8XBT2"/>
<dbReference type="GO" id="GO:0005525">
    <property type="term" value="F:GTP binding"/>
    <property type="evidence" value="ECO:0007669"/>
    <property type="project" value="UniProtKB-KW"/>
</dbReference>
<keyword evidence="2" id="KW-0547">Nucleotide-binding</keyword>
<dbReference type="InterPro" id="IPR027417">
    <property type="entry name" value="P-loop_NTPase"/>
</dbReference>
<dbReference type="eggNOG" id="COG1703">
    <property type="taxonomic scope" value="Bacteria"/>
</dbReference>
<evidence type="ECO:0000256" key="1">
    <source>
        <dbReference type="ARBA" id="ARBA00009625"/>
    </source>
</evidence>
<keyword evidence="4" id="KW-0342">GTP-binding</keyword>
<dbReference type="EMBL" id="CP001737">
    <property type="protein sequence ID" value="ACV79436.1"/>
    <property type="molecule type" value="Genomic_DNA"/>
</dbReference>
<evidence type="ECO:0000313" key="8">
    <source>
        <dbReference type="Proteomes" id="UP000002218"/>
    </source>
</evidence>
<dbReference type="InParanoid" id="C8XBT2"/>
<evidence type="ECO:0000256" key="2">
    <source>
        <dbReference type="ARBA" id="ARBA00022741"/>
    </source>
</evidence>
<evidence type="ECO:0000313" key="7">
    <source>
        <dbReference type="EMBL" id="ACV79436.1"/>
    </source>
</evidence>
<dbReference type="OrthoDB" id="9778292at2"/>
<comment type="similarity">
    <text evidence="1">Belongs to the SIMIBI class G3E GTPase family. ArgK/MeaB subfamily.</text>
</comment>
<dbReference type="InterPro" id="IPR003593">
    <property type="entry name" value="AAA+_ATPase"/>
</dbReference>
<dbReference type="CDD" id="cd03114">
    <property type="entry name" value="MMAA-like"/>
    <property type="match status" value="1"/>
</dbReference>
<dbReference type="HOGENOM" id="CLU_043725_1_1_11"/>
<dbReference type="InterPro" id="IPR052040">
    <property type="entry name" value="GTPase/Isobutyryl-CoA_mutase"/>
</dbReference>